<dbReference type="AlphaFoldDB" id="F5XHW1"/>
<reference evidence="11 12" key="1">
    <citation type="submission" date="2011-05" db="EMBL/GenBank/DDBJ databases">
        <title>Whole genome sequence of Microlunatus phosphovorus NM-1.</title>
        <authorList>
            <person name="Hosoyama A."/>
            <person name="Sasaki K."/>
            <person name="Harada T."/>
            <person name="Igarashi R."/>
            <person name="Kawakoshi A."/>
            <person name="Sasagawa M."/>
            <person name="Fukada J."/>
            <person name="Nakamura S."/>
            <person name="Katano Y."/>
            <person name="Hanada S."/>
            <person name="Kamagata Y."/>
            <person name="Nakamura N."/>
            <person name="Yamazaki S."/>
            <person name="Fujita N."/>
        </authorList>
    </citation>
    <scope>NUCLEOTIDE SEQUENCE [LARGE SCALE GENOMIC DNA]</scope>
    <source>
        <strain evidence="12">ATCC 700054 / DSM 10555 / JCM 9379 / NBRC 101784 / NCIMB 13414 / VKM Ac-1990 / NM-1</strain>
    </source>
</reference>
<evidence type="ECO:0000256" key="4">
    <source>
        <dbReference type="ARBA" id="ARBA00022679"/>
    </source>
</evidence>
<dbReference type="EC" id="2.7.13.3" evidence="2"/>
<feature type="transmembrane region" description="Helical" evidence="9">
    <location>
        <begin position="226"/>
        <end position="250"/>
    </location>
</feature>
<keyword evidence="6 11" id="KW-0418">Kinase</keyword>
<dbReference type="SUPFAM" id="SSF55874">
    <property type="entry name" value="ATPase domain of HSP90 chaperone/DNA topoisomerase II/histidine kinase"/>
    <property type="match status" value="1"/>
</dbReference>
<dbReference type="GO" id="GO:0046983">
    <property type="term" value="F:protein dimerization activity"/>
    <property type="evidence" value="ECO:0007669"/>
    <property type="project" value="InterPro"/>
</dbReference>
<keyword evidence="9" id="KW-0812">Transmembrane</keyword>
<feature type="domain" description="Histidine kinase/HSP90-like ATPase" evidence="10">
    <location>
        <begin position="446"/>
        <end position="543"/>
    </location>
</feature>
<name>F5XHW1_MICPN</name>
<feature type="transmembrane region" description="Helical" evidence="9">
    <location>
        <begin position="256"/>
        <end position="273"/>
    </location>
</feature>
<feature type="transmembrane region" description="Helical" evidence="9">
    <location>
        <begin position="177"/>
        <end position="196"/>
    </location>
</feature>
<dbReference type="eggNOG" id="COG4585">
    <property type="taxonomic scope" value="Bacteria"/>
</dbReference>
<evidence type="ECO:0000259" key="10">
    <source>
        <dbReference type="SMART" id="SM00387"/>
    </source>
</evidence>
<dbReference type="KEGG" id="mph:MLP_02420"/>
<evidence type="ECO:0000256" key="3">
    <source>
        <dbReference type="ARBA" id="ARBA00022553"/>
    </source>
</evidence>
<dbReference type="Gene3D" id="1.20.5.1930">
    <property type="match status" value="1"/>
</dbReference>
<dbReference type="InterPro" id="IPR011712">
    <property type="entry name" value="Sig_transdc_His_kin_sub3_dim/P"/>
</dbReference>
<keyword evidence="4" id="KW-0808">Transferase</keyword>
<dbReference type="PANTHER" id="PTHR24421">
    <property type="entry name" value="NITRATE/NITRITE SENSOR PROTEIN NARX-RELATED"/>
    <property type="match status" value="1"/>
</dbReference>
<gene>
    <name evidence="11" type="ordered locus">MLP_02420</name>
</gene>
<dbReference type="CDD" id="cd16917">
    <property type="entry name" value="HATPase_UhpB-NarQ-NarX-like"/>
    <property type="match status" value="1"/>
</dbReference>
<feature type="transmembrane region" description="Helical" evidence="9">
    <location>
        <begin position="303"/>
        <end position="322"/>
    </location>
</feature>
<dbReference type="EMBL" id="AP012204">
    <property type="protein sequence ID" value="BAK33256.1"/>
    <property type="molecule type" value="Genomic_DNA"/>
</dbReference>
<evidence type="ECO:0000256" key="7">
    <source>
        <dbReference type="ARBA" id="ARBA00022840"/>
    </source>
</evidence>
<dbReference type="InterPro" id="IPR036890">
    <property type="entry name" value="HATPase_C_sf"/>
</dbReference>
<keyword evidence="12" id="KW-1185">Reference proteome</keyword>
<dbReference type="InterPro" id="IPR050482">
    <property type="entry name" value="Sensor_HK_TwoCompSys"/>
</dbReference>
<sequence length="559" mass="59041">MTRPRLGTGRLTRLGVPVLLVAASAVASALLMVAGDGLGEWVFFTVVLSAGALTGWAALRSLSQAVRQRRAVERLRRVDPSGAARAAVRVERDRLSRQISAGLSRTLAGIADDAERALHEDDPSRALRSIHEQARGATSELRRQLGLLRETPDQPGGGATDDPAGAVRRRRVGRADLVLAALAATLALVESVGYSLLAQDWVYWPIVILTVLAASTVLGRTVAPAAAVLAAAGLLVGGWLTSVLVDLAVVPIIGGFWWFASFCVLVWTIGVHAGRSVAELLSVAFFIATAVTTIWLIDPANVPITILVLVGALATGLATGWWRRQARHAGGAIADREAVLEEARRAAVDAERLTMARDVHDVVSHGVGVIAMQAAAAQVCWPQQPESMRRCVQIIRDTVATTQAELGSLPLPTVARDETDLRALVGRIRASETSVELRLRDQVPPGTGEVIYRVVQESLTNVMRHAPGSQVTVDIECIEVSDDAGGRAVRVRVTDDGPGCPTGAGRGYGLIGLEERVRFAGGSLTLRQRGPGFAVEAVLPVPAGSTLSDVPAQVQGESP</sequence>
<evidence type="ECO:0000256" key="9">
    <source>
        <dbReference type="SAM" id="Phobius"/>
    </source>
</evidence>
<keyword evidence="8" id="KW-0902">Two-component regulatory system</keyword>
<keyword evidence="3" id="KW-0597">Phosphoprotein</keyword>
<dbReference type="Proteomes" id="UP000007947">
    <property type="component" value="Chromosome"/>
</dbReference>
<dbReference type="SMART" id="SM00387">
    <property type="entry name" value="HATPase_c"/>
    <property type="match status" value="1"/>
</dbReference>
<dbReference type="InterPro" id="IPR003594">
    <property type="entry name" value="HATPase_dom"/>
</dbReference>
<organism evidence="11 12">
    <name type="scientific">Microlunatus phosphovorus (strain ATCC 700054 / DSM 10555 / JCM 9379 / NBRC 101784 / NCIMB 13414 / VKM Ac-1990 / NM-1)</name>
    <dbReference type="NCBI Taxonomy" id="1032480"/>
    <lineage>
        <taxon>Bacteria</taxon>
        <taxon>Bacillati</taxon>
        <taxon>Actinomycetota</taxon>
        <taxon>Actinomycetes</taxon>
        <taxon>Propionibacteriales</taxon>
        <taxon>Propionibacteriaceae</taxon>
        <taxon>Microlunatus</taxon>
    </lineage>
</organism>
<dbReference type="Gene3D" id="3.30.565.10">
    <property type="entry name" value="Histidine kinase-like ATPase, C-terminal domain"/>
    <property type="match status" value="1"/>
</dbReference>
<dbReference type="OrthoDB" id="144293at2"/>
<dbReference type="STRING" id="1032480.MLP_02420"/>
<dbReference type="PANTHER" id="PTHR24421:SF10">
    <property type="entry name" value="NITRATE_NITRITE SENSOR PROTEIN NARQ"/>
    <property type="match status" value="1"/>
</dbReference>
<evidence type="ECO:0000256" key="1">
    <source>
        <dbReference type="ARBA" id="ARBA00000085"/>
    </source>
</evidence>
<keyword evidence="7" id="KW-0067">ATP-binding</keyword>
<evidence type="ECO:0000256" key="6">
    <source>
        <dbReference type="ARBA" id="ARBA00022777"/>
    </source>
</evidence>
<keyword evidence="9" id="KW-0472">Membrane</keyword>
<feature type="transmembrane region" description="Helical" evidence="9">
    <location>
        <begin position="41"/>
        <end position="59"/>
    </location>
</feature>
<accession>F5XHW1</accession>
<dbReference type="Pfam" id="PF02518">
    <property type="entry name" value="HATPase_c"/>
    <property type="match status" value="1"/>
</dbReference>
<dbReference type="GO" id="GO:0016020">
    <property type="term" value="C:membrane"/>
    <property type="evidence" value="ECO:0007669"/>
    <property type="project" value="InterPro"/>
</dbReference>
<keyword evidence="5" id="KW-0547">Nucleotide-binding</keyword>
<feature type="transmembrane region" description="Helical" evidence="9">
    <location>
        <begin position="280"/>
        <end position="297"/>
    </location>
</feature>
<proteinExistence type="predicted"/>
<evidence type="ECO:0000256" key="2">
    <source>
        <dbReference type="ARBA" id="ARBA00012438"/>
    </source>
</evidence>
<dbReference type="RefSeq" id="WP_013861145.1">
    <property type="nucleotide sequence ID" value="NC_015635.1"/>
</dbReference>
<evidence type="ECO:0000256" key="5">
    <source>
        <dbReference type="ARBA" id="ARBA00022741"/>
    </source>
</evidence>
<feature type="transmembrane region" description="Helical" evidence="9">
    <location>
        <begin position="202"/>
        <end position="219"/>
    </location>
</feature>
<protein>
    <recommendedName>
        <fullName evidence="2">histidine kinase</fullName>
        <ecNumber evidence="2">2.7.13.3</ecNumber>
    </recommendedName>
</protein>
<feature type="transmembrane region" description="Helical" evidence="9">
    <location>
        <begin position="12"/>
        <end position="35"/>
    </location>
</feature>
<dbReference type="GO" id="GO:0000155">
    <property type="term" value="F:phosphorelay sensor kinase activity"/>
    <property type="evidence" value="ECO:0007669"/>
    <property type="project" value="InterPro"/>
</dbReference>
<dbReference type="HOGENOM" id="CLU_487306_0_0_11"/>
<comment type="catalytic activity">
    <reaction evidence="1">
        <text>ATP + protein L-histidine = ADP + protein N-phospho-L-histidine.</text>
        <dbReference type="EC" id="2.7.13.3"/>
    </reaction>
</comment>
<dbReference type="Pfam" id="PF07730">
    <property type="entry name" value="HisKA_3"/>
    <property type="match status" value="1"/>
</dbReference>
<evidence type="ECO:0000313" key="12">
    <source>
        <dbReference type="Proteomes" id="UP000007947"/>
    </source>
</evidence>
<keyword evidence="9" id="KW-1133">Transmembrane helix</keyword>
<evidence type="ECO:0000313" key="11">
    <source>
        <dbReference type="EMBL" id="BAK33256.1"/>
    </source>
</evidence>
<evidence type="ECO:0000256" key="8">
    <source>
        <dbReference type="ARBA" id="ARBA00023012"/>
    </source>
</evidence>